<sequence length="230" mass="24578">MPIVLQMNNVGRTFSTAAGELTILDNVNLQLSSGDAVALQGPSGCGKSTLLHIAGTLDKPTSGEVAILNENPWHLSAEKLAGFRNQHIGFVFQEHQLLPQCSVLENVLLPTLAGFDRDVKPLKKRAVELLEQVGLQDRSAHRPAALSGGERQRVAVCRALIHQPSLLLADEPTGNLDPATADTVGSLLLKMAAEHDAALLCVTHSNDLASHFPHVVQVENRTVAFSAVTN</sequence>
<accession>A0A1P8WCJ6</accession>
<dbReference type="GO" id="GO:0016887">
    <property type="term" value="F:ATP hydrolysis activity"/>
    <property type="evidence" value="ECO:0007669"/>
    <property type="project" value="InterPro"/>
</dbReference>
<dbReference type="GO" id="GO:0022857">
    <property type="term" value="F:transmembrane transporter activity"/>
    <property type="evidence" value="ECO:0007669"/>
    <property type="project" value="TreeGrafter"/>
</dbReference>
<evidence type="ECO:0000313" key="7">
    <source>
        <dbReference type="Proteomes" id="UP000187735"/>
    </source>
</evidence>
<gene>
    <name evidence="6" type="primary">lolD_1</name>
    <name evidence="6" type="ORF">Fuma_01367</name>
</gene>
<comment type="similarity">
    <text evidence="1">Belongs to the ABC transporter superfamily.</text>
</comment>
<dbReference type="PROSITE" id="PS50893">
    <property type="entry name" value="ABC_TRANSPORTER_2"/>
    <property type="match status" value="1"/>
</dbReference>
<feature type="domain" description="ABC transporter" evidence="5">
    <location>
        <begin position="5"/>
        <end position="230"/>
    </location>
</feature>
<dbReference type="RefSeq" id="WP_077023483.1">
    <property type="nucleotide sequence ID" value="NZ_CP017641.1"/>
</dbReference>
<dbReference type="CDD" id="cd03255">
    <property type="entry name" value="ABC_MJ0796_LolCDE_FtsE"/>
    <property type="match status" value="1"/>
</dbReference>
<evidence type="ECO:0000256" key="4">
    <source>
        <dbReference type="ARBA" id="ARBA00022840"/>
    </source>
</evidence>
<keyword evidence="4 6" id="KW-0067">ATP-binding</keyword>
<dbReference type="Gene3D" id="3.40.50.300">
    <property type="entry name" value="P-loop containing nucleotide triphosphate hydrolases"/>
    <property type="match status" value="1"/>
</dbReference>
<evidence type="ECO:0000313" key="6">
    <source>
        <dbReference type="EMBL" id="APZ91776.1"/>
    </source>
</evidence>
<dbReference type="Pfam" id="PF00005">
    <property type="entry name" value="ABC_tran"/>
    <property type="match status" value="1"/>
</dbReference>
<keyword evidence="2" id="KW-0813">Transport</keyword>
<name>A0A1P8WCJ6_9PLAN</name>
<dbReference type="GO" id="GO:0005886">
    <property type="term" value="C:plasma membrane"/>
    <property type="evidence" value="ECO:0007669"/>
    <property type="project" value="TreeGrafter"/>
</dbReference>
<dbReference type="EC" id="3.6.3.-" evidence="6"/>
<organism evidence="6 7">
    <name type="scientific">Fuerstiella marisgermanici</name>
    <dbReference type="NCBI Taxonomy" id="1891926"/>
    <lineage>
        <taxon>Bacteria</taxon>
        <taxon>Pseudomonadati</taxon>
        <taxon>Planctomycetota</taxon>
        <taxon>Planctomycetia</taxon>
        <taxon>Planctomycetales</taxon>
        <taxon>Planctomycetaceae</taxon>
        <taxon>Fuerstiella</taxon>
    </lineage>
</organism>
<keyword evidence="6" id="KW-0378">Hydrolase</keyword>
<dbReference type="AlphaFoldDB" id="A0A1P8WCJ6"/>
<dbReference type="InterPro" id="IPR017911">
    <property type="entry name" value="MacB-like_ATP-bd"/>
</dbReference>
<evidence type="ECO:0000256" key="1">
    <source>
        <dbReference type="ARBA" id="ARBA00005417"/>
    </source>
</evidence>
<dbReference type="STRING" id="1891926.Fuma_01367"/>
<dbReference type="InterPro" id="IPR017871">
    <property type="entry name" value="ABC_transporter-like_CS"/>
</dbReference>
<reference evidence="6 7" key="1">
    <citation type="journal article" date="2016" name="Front. Microbiol.">
        <title>Fuerstia marisgermanicae gen. nov., sp. nov., an Unusual Member of the Phylum Planctomycetes from the German Wadden Sea.</title>
        <authorList>
            <person name="Kohn T."/>
            <person name="Heuer A."/>
            <person name="Jogler M."/>
            <person name="Vollmers J."/>
            <person name="Boedeker C."/>
            <person name="Bunk B."/>
            <person name="Rast P."/>
            <person name="Borchert D."/>
            <person name="Glockner I."/>
            <person name="Freese H.M."/>
            <person name="Klenk H.P."/>
            <person name="Overmann J."/>
            <person name="Kaster A.K."/>
            <person name="Rohde M."/>
            <person name="Wiegand S."/>
            <person name="Jogler C."/>
        </authorList>
    </citation>
    <scope>NUCLEOTIDE SEQUENCE [LARGE SCALE GENOMIC DNA]</scope>
    <source>
        <strain evidence="6 7">NH11</strain>
    </source>
</reference>
<dbReference type="InterPro" id="IPR003593">
    <property type="entry name" value="AAA+_ATPase"/>
</dbReference>
<dbReference type="SMART" id="SM00382">
    <property type="entry name" value="AAA"/>
    <property type="match status" value="1"/>
</dbReference>
<dbReference type="PANTHER" id="PTHR24220:SF689">
    <property type="entry name" value="LIPOPROTEIN-RELEASING SYSTEM ATP-BINDING PROTEIN LOLD"/>
    <property type="match status" value="1"/>
</dbReference>
<dbReference type="EMBL" id="CP017641">
    <property type="protein sequence ID" value="APZ91776.1"/>
    <property type="molecule type" value="Genomic_DNA"/>
</dbReference>
<dbReference type="GO" id="GO:0005524">
    <property type="term" value="F:ATP binding"/>
    <property type="evidence" value="ECO:0007669"/>
    <property type="project" value="UniProtKB-KW"/>
</dbReference>
<dbReference type="OrthoDB" id="273392at2"/>
<evidence type="ECO:0000259" key="5">
    <source>
        <dbReference type="PROSITE" id="PS50893"/>
    </source>
</evidence>
<dbReference type="KEGG" id="fmr:Fuma_01367"/>
<dbReference type="Proteomes" id="UP000187735">
    <property type="component" value="Chromosome"/>
</dbReference>
<keyword evidence="3" id="KW-0547">Nucleotide-binding</keyword>
<dbReference type="InterPro" id="IPR015854">
    <property type="entry name" value="ABC_transpr_LolD-like"/>
</dbReference>
<keyword evidence="7" id="KW-1185">Reference proteome</keyword>
<evidence type="ECO:0000256" key="3">
    <source>
        <dbReference type="ARBA" id="ARBA00022741"/>
    </source>
</evidence>
<dbReference type="InterPro" id="IPR027417">
    <property type="entry name" value="P-loop_NTPase"/>
</dbReference>
<evidence type="ECO:0000256" key="2">
    <source>
        <dbReference type="ARBA" id="ARBA00022448"/>
    </source>
</evidence>
<keyword evidence="6" id="KW-0449">Lipoprotein</keyword>
<dbReference type="PROSITE" id="PS00211">
    <property type="entry name" value="ABC_TRANSPORTER_1"/>
    <property type="match status" value="1"/>
</dbReference>
<dbReference type="InterPro" id="IPR003439">
    <property type="entry name" value="ABC_transporter-like_ATP-bd"/>
</dbReference>
<protein>
    <submittedName>
        <fullName evidence="6">Lipoprotein-releasing system ATP-binding protein LolD</fullName>
        <ecNumber evidence="6">3.6.3.-</ecNumber>
    </submittedName>
</protein>
<dbReference type="SUPFAM" id="SSF52540">
    <property type="entry name" value="P-loop containing nucleoside triphosphate hydrolases"/>
    <property type="match status" value="1"/>
</dbReference>
<dbReference type="PANTHER" id="PTHR24220">
    <property type="entry name" value="IMPORT ATP-BINDING PROTEIN"/>
    <property type="match status" value="1"/>
</dbReference>
<proteinExistence type="inferred from homology"/>